<dbReference type="SUPFAM" id="SSF55166">
    <property type="entry name" value="Hedgehog/DD-peptidase"/>
    <property type="match status" value="1"/>
</dbReference>
<proteinExistence type="predicted"/>
<dbReference type="Gene3D" id="3.30.1380.10">
    <property type="match status" value="1"/>
</dbReference>
<comment type="caution">
    <text evidence="2">The sequence shown here is derived from an EMBL/GenBank/DDBJ whole genome shotgun (WGS) entry which is preliminary data.</text>
</comment>
<sequence>MASTPFFCAAARRVGVAVFVCLVLTEVAAAGTVEVNGRAFAWDKFGCFVLPAETLRLAVRTAGQTSGWVVGSGLLLEDSADHCRWVAPELPGVYPIALVDSGRAVTVNVFVMIPADSMKNGQVRGFTIGRYPKTSPFPRLGPPRGFIEVTKENAGTPVSPRYVLGDFVPYKGQGLPQVLALHEDLPLKLELLTDLLQEKGIRCDRLKVMCGFRTVARQRSYGAGHQSAHMYGGAADVYVDSDGNGTMDDLNHDGASDSKDARLLLSCVDELEQRHPELVGGGGWYRRTRRRGPFIHTDVRGEHTRWHQ</sequence>
<keyword evidence="1" id="KW-0732">Signal</keyword>
<dbReference type="EMBL" id="DSUT01000056">
    <property type="protein sequence ID" value="HGK27918.1"/>
    <property type="molecule type" value="Genomic_DNA"/>
</dbReference>
<dbReference type="AlphaFoldDB" id="A0A7C4GG39"/>
<evidence type="ECO:0000313" key="2">
    <source>
        <dbReference type="EMBL" id="HGK27918.1"/>
    </source>
</evidence>
<dbReference type="InterPro" id="IPR009045">
    <property type="entry name" value="Zn_M74/Hedgehog-like"/>
</dbReference>
<protein>
    <submittedName>
        <fullName evidence="2">Uncharacterized protein</fullName>
    </submittedName>
</protein>
<evidence type="ECO:0000256" key="1">
    <source>
        <dbReference type="SAM" id="SignalP"/>
    </source>
</evidence>
<organism evidence="2">
    <name type="scientific">candidate division WOR-3 bacterium</name>
    <dbReference type="NCBI Taxonomy" id="2052148"/>
    <lineage>
        <taxon>Bacteria</taxon>
        <taxon>Bacteria division WOR-3</taxon>
    </lineage>
</organism>
<gene>
    <name evidence="2" type="ORF">ENS41_03080</name>
</gene>
<reference evidence="2" key="1">
    <citation type="journal article" date="2020" name="mSystems">
        <title>Genome- and Community-Level Interaction Insights into Carbon Utilization and Element Cycling Functions of Hydrothermarchaeota in Hydrothermal Sediment.</title>
        <authorList>
            <person name="Zhou Z."/>
            <person name="Liu Y."/>
            <person name="Xu W."/>
            <person name="Pan J."/>
            <person name="Luo Z.H."/>
            <person name="Li M."/>
        </authorList>
    </citation>
    <scope>NUCLEOTIDE SEQUENCE [LARGE SCALE GENOMIC DNA]</scope>
    <source>
        <strain evidence="2">SpSt-488</strain>
    </source>
</reference>
<feature type="signal peptide" evidence="1">
    <location>
        <begin position="1"/>
        <end position="29"/>
    </location>
</feature>
<feature type="chain" id="PRO_5028080495" evidence="1">
    <location>
        <begin position="30"/>
        <end position="308"/>
    </location>
</feature>
<name>A0A7C4GG39_UNCW3</name>
<accession>A0A7C4GG39</accession>